<comment type="caution">
    <text evidence="1">The sequence shown here is derived from an EMBL/GenBank/DDBJ whole genome shotgun (WGS) entry which is preliminary data.</text>
</comment>
<proteinExistence type="predicted"/>
<dbReference type="GO" id="GO:0005524">
    <property type="term" value="F:ATP binding"/>
    <property type="evidence" value="ECO:0007669"/>
    <property type="project" value="UniProtKB-KW"/>
</dbReference>
<dbReference type="InterPro" id="IPR036412">
    <property type="entry name" value="HAD-like_sf"/>
</dbReference>
<dbReference type="Proteomes" id="UP000243217">
    <property type="component" value="Unassembled WGS sequence"/>
</dbReference>
<keyword evidence="1" id="KW-0067">ATP-binding</keyword>
<keyword evidence="1" id="KW-0547">Nucleotide-binding</keyword>
<dbReference type="SUPFAM" id="SSF56784">
    <property type="entry name" value="HAD-like"/>
    <property type="match status" value="1"/>
</dbReference>
<keyword evidence="2" id="KW-1185">Reference proteome</keyword>
<protein>
    <submittedName>
        <fullName evidence="1">ATP-binding Cassette (ABC) superfamily</fullName>
    </submittedName>
</protein>
<evidence type="ECO:0000313" key="1">
    <source>
        <dbReference type="EMBL" id="OQS03972.1"/>
    </source>
</evidence>
<dbReference type="Gene3D" id="3.40.50.1000">
    <property type="entry name" value="HAD superfamily/HAD-like"/>
    <property type="match status" value="1"/>
</dbReference>
<organism evidence="1 2">
    <name type="scientific">Thraustotheca clavata</name>
    <dbReference type="NCBI Taxonomy" id="74557"/>
    <lineage>
        <taxon>Eukaryota</taxon>
        <taxon>Sar</taxon>
        <taxon>Stramenopiles</taxon>
        <taxon>Oomycota</taxon>
        <taxon>Saprolegniomycetes</taxon>
        <taxon>Saprolegniales</taxon>
        <taxon>Achlyaceae</taxon>
        <taxon>Thraustotheca</taxon>
    </lineage>
</organism>
<dbReference type="AlphaFoldDB" id="A0A1W0A109"/>
<sequence length="347" mass="38644">MASVVVQTLLTRDAVGVKLCVPSTKDRKALEHITPVRKLQKNKKLVVKQTKIAGFGFGSAPRFKDLNEKTTPIALCKRSAALFNAWKRKRSSPGISTPGTSTKKVKLIANKQIDSTPPKIKRDIVQTTLDAFSDHTKRILHTLDAMQCRLMCIDFDKTLLDIHTNGSWSATADELVPHIRPLFTSLVPRLHEHGIHLAIATFSPQQKLINELLHLVFGASIAKAIVVRANCTTWSVEAVDGLPEHILFNRKHKLGYLVSSAQALPNKEITPLNTVLIDDDSNNLHAVSEFGVHTVWFEHDDSIASLATKLIPQTKNDSHATPVKKVLPRSERMGRPIKPKKKRTLEY</sequence>
<name>A0A1W0A109_9STRA</name>
<evidence type="ECO:0000313" key="2">
    <source>
        <dbReference type="Proteomes" id="UP000243217"/>
    </source>
</evidence>
<gene>
    <name evidence="1" type="ORF">THRCLA_21013</name>
</gene>
<accession>A0A1W0A109</accession>
<dbReference type="OrthoDB" id="10054414at2759"/>
<dbReference type="EMBL" id="JNBS01000705">
    <property type="protein sequence ID" value="OQS03972.1"/>
    <property type="molecule type" value="Genomic_DNA"/>
</dbReference>
<dbReference type="InterPro" id="IPR023214">
    <property type="entry name" value="HAD_sf"/>
</dbReference>
<reference evidence="1 2" key="1">
    <citation type="journal article" date="2014" name="Genome Biol. Evol.">
        <title>The secreted proteins of Achlya hypogyna and Thraustotheca clavata identify the ancestral oomycete secretome and reveal gene acquisitions by horizontal gene transfer.</title>
        <authorList>
            <person name="Misner I."/>
            <person name="Blouin N."/>
            <person name="Leonard G."/>
            <person name="Richards T.A."/>
            <person name="Lane C.E."/>
        </authorList>
    </citation>
    <scope>NUCLEOTIDE SEQUENCE [LARGE SCALE GENOMIC DNA]</scope>
    <source>
        <strain evidence="1 2">ATCC 34112</strain>
    </source>
</reference>